<gene>
    <name evidence="1" type="ORF">ACFQ2K_04120</name>
</gene>
<protein>
    <recommendedName>
        <fullName evidence="3">Transposase</fullName>
    </recommendedName>
</protein>
<dbReference type="EMBL" id="JBHTGL010000005">
    <property type="protein sequence ID" value="MFD0622114.1"/>
    <property type="molecule type" value="Genomic_DNA"/>
</dbReference>
<sequence length="70" mass="7970">MLTPAQQEMLITRYPRGPRAQTRFLLDHYEIRPDVLASLLGMRRWTVRRLAGRSRSATPGASRCARVSCA</sequence>
<reference evidence="2" key="1">
    <citation type="journal article" date="2019" name="Int. J. Syst. Evol. Microbiol.">
        <title>The Global Catalogue of Microorganisms (GCM) 10K type strain sequencing project: providing services to taxonomists for standard genome sequencing and annotation.</title>
        <authorList>
            <consortium name="The Broad Institute Genomics Platform"/>
            <consortium name="The Broad Institute Genome Sequencing Center for Infectious Disease"/>
            <person name="Wu L."/>
            <person name="Ma J."/>
        </authorList>
    </citation>
    <scope>NUCLEOTIDE SEQUENCE [LARGE SCALE GENOMIC DNA]</scope>
    <source>
        <strain evidence="2">JCM 12607</strain>
    </source>
</reference>
<evidence type="ECO:0000313" key="1">
    <source>
        <dbReference type="EMBL" id="MFD0622114.1"/>
    </source>
</evidence>
<evidence type="ECO:0008006" key="3">
    <source>
        <dbReference type="Google" id="ProtNLM"/>
    </source>
</evidence>
<organism evidence="1 2">
    <name type="scientific">Streptomyces sanglieri</name>
    <dbReference type="NCBI Taxonomy" id="193460"/>
    <lineage>
        <taxon>Bacteria</taxon>
        <taxon>Bacillati</taxon>
        <taxon>Actinomycetota</taxon>
        <taxon>Actinomycetes</taxon>
        <taxon>Kitasatosporales</taxon>
        <taxon>Streptomycetaceae</taxon>
        <taxon>Streptomyces</taxon>
    </lineage>
</organism>
<name>A0ABW2WQK8_9ACTN</name>
<accession>A0ABW2WQK8</accession>
<keyword evidence="2" id="KW-1185">Reference proteome</keyword>
<proteinExistence type="predicted"/>
<comment type="caution">
    <text evidence="1">The sequence shown here is derived from an EMBL/GenBank/DDBJ whole genome shotgun (WGS) entry which is preliminary data.</text>
</comment>
<dbReference type="Proteomes" id="UP001596915">
    <property type="component" value="Unassembled WGS sequence"/>
</dbReference>
<evidence type="ECO:0000313" key="2">
    <source>
        <dbReference type="Proteomes" id="UP001596915"/>
    </source>
</evidence>